<feature type="compositionally biased region" description="Polar residues" evidence="1">
    <location>
        <begin position="47"/>
        <end position="63"/>
    </location>
</feature>
<comment type="caution">
    <text evidence="2">The sequence shown here is derived from an EMBL/GenBank/DDBJ whole genome shotgun (WGS) entry which is preliminary data.</text>
</comment>
<evidence type="ECO:0000313" key="2">
    <source>
        <dbReference type="EMBL" id="KAG6469402.1"/>
    </source>
</evidence>
<gene>
    <name evidence="2" type="ORF">ZIOFF_074117</name>
</gene>
<name>A0A8J5C6Y2_ZINOF</name>
<reference evidence="2 3" key="1">
    <citation type="submission" date="2020-08" db="EMBL/GenBank/DDBJ databases">
        <title>Plant Genome Project.</title>
        <authorList>
            <person name="Zhang R.-G."/>
        </authorList>
    </citation>
    <scope>NUCLEOTIDE SEQUENCE [LARGE SCALE GENOMIC DNA]</scope>
    <source>
        <tissue evidence="2">Rhizome</tissue>
    </source>
</reference>
<evidence type="ECO:0000256" key="1">
    <source>
        <dbReference type="SAM" id="MobiDB-lite"/>
    </source>
</evidence>
<dbReference type="Proteomes" id="UP000734854">
    <property type="component" value="Unassembled WGS sequence"/>
</dbReference>
<feature type="region of interest" description="Disordered" evidence="1">
    <location>
        <begin position="133"/>
        <end position="155"/>
    </location>
</feature>
<accession>A0A8J5C6Y2</accession>
<dbReference type="AlphaFoldDB" id="A0A8J5C6Y2"/>
<protein>
    <submittedName>
        <fullName evidence="2">Uncharacterized protein</fullName>
    </submittedName>
</protein>
<proteinExistence type="predicted"/>
<evidence type="ECO:0000313" key="3">
    <source>
        <dbReference type="Proteomes" id="UP000734854"/>
    </source>
</evidence>
<feature type="region of interest" description="Disordered" evidence="1">
    <location>
        <begin position="47"/>
        <end position="67"/>
    </location>
</feature>
<keyword evidence="3" id="KW-1185">Reference proteome</keyword>
<feature type="compositionally biased region" description="Low complexity" evidence="1">
    <location>
        <begin position="133"/>
        <end position="148"/>
    </location>
</feature>
<sequence length="155" mass="16661">MNQIFMYGDGPGKTVVTGSKNFVDSIGTMNTATFDKRIKRLDLLAASSPSPWDSATQPEPSSTKRWRSECRLTWPPSSTVGWTATRTCSTCTPPFSSTFDCALMHNGIQLVLEAAKEVNAGVRDPLVQPALTSLAASSTSVDSVSSTSKRPNNSR</sequence>
<dbReference type="EMBL" id="JACMSC010000022">
    <property type="protein sequence ID" value="KAG6469402.1"/>
    <property type="molecule type" value="Genomic_DNA"/>
</dbReference>
<organism evidence="2 3">
    <name type="scientific">Zingiber officinale</name>
    <name type="common">Ginger</name>
    <name type="synonym">Amomum zingiber</name>
    <dbReference type="NCBI Taxonomy" id="94328"/>
    <lineage>
        <taxon>Eukaryota</taxon>
        <taxon>Viridiplantae</taxon>
        <taxon>Streptophyta</taxon>
        <taxon>Embryophyta</taxon>
        <taxon>Tracheophyta</taxon>
        <taxon>Spermatophyta</taxon>
        <taxon>Magnoliopsida</taxon>
        <taxon>Liliopsida</taxon>
        <taxon>Zingiberales</taxon>
        <taxon>Zingiberaceae</taxon>
        <taxon>Zingiber</taxon>
    </lineage>
</organism>